<feature type="compositionally biased region" description="Low complexity" evidence="1">
    <location>
        <begin position="139"/>
        <end position="152"/>
    </location>
</feature>
<feature type="region of interest" description="Disordered" evidence="1">
    <location>
        <begin position="136"/>
        <end position="221"/>
    </location>
</feature>
<evidence type="ECO:0000313" key="4">
    <source>
        <dbReference type="Proteomes" id="UP000785171"/>
    </source>
</evidence>
<dbReference type="InterPro" id="IPR008978">
    <property type="entry name" value="HSP20-like_chaperone"/>
</dbReference>
<gene>
    <name evidence="3" type="ORF">JM16_009274</name>
</gene>
<reference evidence="3" key="1">
    <citation type="journal article" date="2015" name="Genom Data">
        <title>Genome sequences of six Phytophthora species associated with forests in New Zealand.</title>
        <authorList>
            <person name="Studholme D.J."/>
            <person name="McDougal R.L."/>
            <person name="Sambles C."/>
            <person name="Hansen E."/>
            <person name="Hardy G."/>
            <person name="Grant M."/>
            <person name="Ganley R.J."/>
            <person name="Williams N.M."/>
        </authorList>
    </citation>
    <scope>NUCLEOTIDE SEQUENCE</scope>
    <source>
        <strain evidence="3">NZFS 2646</strain>
    </source>
</reference>
<dbReference type="InterPro" id="IPR003103">
    <property type="entry name" value="BAG_domain"/>
</dbReference>
<name>A0A8T0LJB5_9STRA</name>
<dbReference type="SUPFAM" id="SSF63491">
    <property type="entry name" value="BAG domain"/>
    <property type="match status" value="1"/>
</dbReference>
<reference evidence="3" key="2">
    <citation type="submission" date="2020-06" db="EMBL/GenBank/DDBJ databases">
        <authorList>
            <person name="Studholme D.J."/>
        </authorList>
    </citation>
    <scope>NUCLEOTIDE SEQUENCE</scope>
    <source>
        <strain evidence="3">NZFS 2646</strain>
    </source>
</reference>
<dbReference type="AlphaFoldDB" id="A0A8T0LJB5"/>
<dbReference type="Proteomes" id="UP000785171">
    <property type="component" value="Unassembled WGS sequence"/>
</dbReference>
<evidence type="ECO:0000313" key="3">
    <source>
        <dbReference type="EMBL" id="KAG2505180.1"/>
    </source>
</evidence>
<feature type="domain" description="BAG" evidence="2">
    <location>
        <begin position="79"/>
        <end position="121"/>
    </location>
</feature>
<comment type="caution">
    <text evidence="3">The sequence shown here is derived from an EMBL/GenBank/DDBJ whole genome shotgun (WGS) entry which is preliminary data.</text>
</comment>
<accession>A0A8T0LJB5</accession>
<evidence type="ECO:0000259" key="2">
    <source>
        <dbReference type="PROSITE" id="PS51035"/>
    </source>
</evidence>
<dbReference type="Gene3D" id="1.20.58.120">
    <property type="entry name" value="BAG domain"/>
    <property type="match status" value="1"/>
</dbReference>
<dbReference type="GO" id="GO:0051087">
    <property type="term" value="F:protein-folding chaperone binding"/>
    <property type="evidence" value="ECO:0007669"/>
    <property type="project" value="InterPro"/>
</dbReference>
<feature type="compositionally biased region" description="Acidic residues" evidence="1">
    <location>
        <begin position="168"/>
        <end position="186"/>
    </location>
</feature>
<evidence type="ECO:0000256" key="1">
    <source>
        <dbReference type="SAM" id="MobiDB-lite"/>
    </source>
</evidence>
<dbReference type="PROSITE" id="PS51035">
    <property type="entry name" value="BAG"/>
    <property type="match status" value="1"/>
</dbReference>
<dbReference type="EMBL" id="JPWV03000748">
    <property type="protein sequence ID" value="KAG2505180.1"/>
    <property type="molecule type" value="Genomic_DNA"/>
</dbReference>
<organism evidence="3 4">
    <name type="scientific">Phytophthora kernoviae</name>
    <dbReference type="NCBI Taxonomy" id="325452"/>
    <lineage>
        <taxon>Eukaryota</taxon>
        <taxon>Sar</taxon>
        <taxon>Stramenopiles</taxon>
        <taxon>Oomycota</taxon>
        <taxon>Peronosporomycetes</taxon>
        <taxon>Peronosporales</taxon>
        <taxon>Peronosporaceae</taxon>
        <taxon>Phytophthora</taxon>
    </lineage>
</organism>
<dbReference type="Pfam" id="PF02179">
    <property type="entry name" value="BAG"/>
    <property type="match status" value="1"/>
</dbReference>
<protein>
    <recommendedName>
        <fullName evidence="2">BAG domain-containing protein</fullName>
    </recommendedName>
</protein>
<proteinExistence type="predicted"/>
<dbReference type="Gene3D" id="2.60.40.790">
    <property type="match status" value="1"/>
</dbReference>
<sequence length="432" mass="49519">MEAQTTHEKQRLQNIQIKANDVQEKLNTRLPTQQRHLTALVCAIKWRLQTLKPTDALETAKKVRMELGAFDYRTKEQAELLTRYLCELDDILSYGDNEIKAARKALVVYIQKLLLQADAFKKRSAKLKEFGEQTLGVFQSQTPQTPSAPTPSDSGAESDDLHVKALYEEEEDNESEEEDEDEEMEQDDKGMEPEEEEEDVAPPQKKSPRLQPAVASRATDDDIDVNSLPVWRPYYQLQRRQDGIYLIARLNDIDPRNVRVQWNDHTGVLRIDGYRLPTQKDIVMSRLSGAPTFGRFEIMEQFPRNMLNMNEATQQVFENGTLQIRMPYHLVQNPRRHRPMSMFQPSDCFVCLCDRNVVSPILNLNFLPRNCSREGSAGLLVTDVKPRFRSSSPPIFLPSKGPPPVSDPVGLPPRPFISIRFLLSSIICRRLS</sequence>
<dbReference type="InterPro" id="IPR036533">
    <property type="entry name" value="BAG_dom_sf"/>
</dbReference>